<evidence type="ECO:0000256" key="1">
    <source>
        <dbReference type="SAM" id="MobiDB-lite"/>
    </source>
</evidence>
<name>X0V5F5_9ZZZZ</name>
<dbReference type="EMBL" id="BARS01024987">
    <property type="protein sequence ID" value="GAG13330.1"/>
    <property type="molecule type" value="Genomic_DNA"/>
</dbReference>
<proteinExistence type="predicted"/>
<sequence>MADLTLTFEDTAAGPGPDAARIQDDGTYPTSGGDKLGSALEVGDTVFLFQKGHALTIATITPEA</sequence>
<evidence type="ECO:0000313" key="2">
    <source>
        <dbReference type="EMBL" id="GAG13330.1"/>
    </source>
</evidence>
<gene>
    <name evidence="2" type="ORF">S01H1_39570</name>
</gene>
<feature type="region of interest" description="Disordered" evidence="1">
    <location>
        <begin position="1"/>
        <end position="35"/>
    </location>
</feature>
<dbReference type="AlphaFoldDB" id="X0V5F5"/>
<reference evidence="2" key="1">
    <citation type="journal article" date="2014" name="Front. Microbiol.">
        <title>High frequency of phylogenetically diverse reductive dehalogenase-homologous genes in deep subseafloor sedimentary metagenomes.</title>
        <authorList>
            <person name="Kawai M."/>
            <person name="Futagami T."/>
            <person name="Toyoda A."/>
            <person name="Takaki Y."/>
            <person name="Nishi S."/>
            <person name="Hori S."/>
            <person name="Arai W."/>
            <person name="Tsubouchi T."/>
            <person name="Morono Y."/>
            <person name="Uchiyama I."/>
            <person name="Ito T."/>
            <person name="Fujiyama A."/>
            <person name="Inagaki F."/>
            <person name="Takami H."/>
        </authorList>
    </citation>
    <scope>NUCLEOTIDE SEQUENCE</scope>
    <source>
        <strain evidence="2">Expedition CK06-06</strain>
    </source>
</reference>
<organism evidence="2">
    <name type="scientific">marine sediment metagenome</name>
    <dbReference type="NCBI Taxonomy" id="412755"/>
    <lineage>
        <taxon>unclassified sequences</taxon>
        <taxon>metagenomes</taxon>
        <taxon>ecological metagenomes</taxon>
    </lineage>
</organism>
<protein>
    <submittedName>
        <fullName evidence="2">Uncharacterized protein</fullName>
    </submittedName>
</protein>
<comment type="caution">
    <text evidence="2">The sequence shown here is derived from an EMBL/GenBank/DDBJ whole genome shotgun (WGS) entry which is preliminary data.</text>
</comment>
<accession>X0V5F5</accession>